<comment type="similarity">
    <text evidence="3">Belongs to the major facilitator superfamily. FHS transporter (TC 2.A.1.7) family.</text>
</comment>
<feature type="transmembrane region" description="Helical" evidence="11">
    <location>
        <begin position="332"/>
        <end position="354"/>
    </location>
</feature>
<accession>A0ABS8PL94</accession>
<evidence type="ECO:0000256" key="4">
    <source>
        <dbReference type="ARBA" id="ARBA00022448"/>
    </source>
</evidence>
<dbReference type="Pfam" id="PF07690">
    <property type="entry name" value="MFS_1"/>
    <property type="match status" value="1"/>
</dbReference>
<evidence type="ECO:0000313" key="14">
    <source>
        <dbReference type="Proteomes" id="UP001199816"/>
    </source>
</evidence>
<name>A0ABS8PL94_9BACT</name>
<keyword evidence="4" id="KW-0813">Transport</keyword>
<reference evidence="13 14" key="1">
    <citation type="submission" date="2021-11" db="EMBL/GenBank/DDBJ databases">
        <title>Genomic of Niabella pedocola.</title>
        <authorList>
            <person name="Wu T."/>
        </authorList>
    </citation>
    <scope>NUCLEOTIDE SEQUENCE [LARGE SCALE GENOMIC DNA]</scope>
    <source>
        <strain evidence="13 14">JCM 31011</strain>
    </source>
</reference>
<evidence type="ECO:0000256" key="1">
    <source>
        <dbReference type="ARBA" id="ARBA00003321"/>
    </source>
</evidence>
<dbReference type="InterPro" id="IPR011701">
    <property type="entry name" value="MFS"/>
</dbReference>
<dbReference type="EMBL" id="JAJNEC010000003">
    <property type="protein sequence ID" value="MCD2421865.1"/>
    <property type="molecule type" value="Genomic_DNA"/>
</dbReference>
<feature type="transmembrane region" description="Helical" evidence="11">
    <location>
        <begin position="143"/>
        <end position="166"/>
    </location>
</feature>
<dbReference type="NCBIfam" id="TIGR00885">
    <property type="entry name" value="fucP"/>
    <property type="match status" value="1"/>
</dbReference>
<protein>
    <submittedName>
        <fullName evidence="13">L-fucose:H+ symporter permease</fullName>
    </submittedName>
</protein>
<dbReference type="Gene3D" id="1.20.1250.20">
    <property type="entry name" value="MFS general substrate transporter like domains"/>
    <property type="match status" value="2"/>
</dbReference>
<sequence>MSTLSISKPARFLVPLCIVMSLMFFWNMSRNINDILIPHLKRACRLTDFQSSLIQSAFFGAYFLLAIPAGMYIHRKGYKAGMVTGLLVAAAGAALFYPAAEIRYYPLFLGALFIMAAGFTFLEVTATPYISKLGDPSEASSRLSLSAAVGSVGATVAPYIGALLLLHKEDIPETVIQTYSASQLQNFLAAEANLVKLPYVSLALLFLIMALVLLFIKLPPIRDEATGTHSFKAMLHYPHLLLGAGAVFCYVGAEVGIVSFLIRYAQSLKVPGLTQQKAALFISLFMALVLAGRLGGAYILRKAAASRMLVVSAGGAFLLVVLAMLVNGYGSLFLLSMVGLLTSIMYPVIFTLSIDGLGRHTKTGSSLLIMGIVGGALIPPAMGLVSDRMGIGWAFIFPALCYIYVLYFAVKGHRPRYGNNK</sequence>
<evidence type="ECO:0000256" key="3">
    <source>
        <dbReference type="ARBA" id="ARBA00009120"/>
    </source>
</evidence>
<feature type="transmembrane region" description="Helical" evidence="11">
    <location>
        <begin position="49"/>
        <end position="73"/>
    </location>
</feature>
<feature type="transmembrane region" description="Helical" evidence="11">
    <location>
        <begin position="237"/>
        <end position="266"/>
    </location>
</feature>
<feature type="transmembrane region" description="Helical" evidence="11">
    <location>
        <begin position="278"/>
        <end position="300"/>
    </location>
</feature>
<evidence type="ECO:0000256" key="9">
    <source>
        <dbReference type="ARBA" id="ARBA00022989"/>
    </source>
</evidence>
<evidence type="ECO:0000256" key="8">
    <source>
        <dbReference type="ARBA" id="ARBA00022692"/>
    </source>
</evidence>
<feature type="transmembrane region" description="Helical" evidence="11">
    <location>
        <begin position="366"/>
        <end position="385"/>
    </location>
</feature>
<keyword evidence="8 11" id="KW-0812">Transmembrane</keyword>
<dbReference type="InterPro" id="IPR050375">
    <property type="entry name" value="MFS_TsgA-like"/>
</dbReference>
<feature type="transmembrane region" description="Helical" evidence="11">
    <location>
        <begin position="197"/>
        <end position="216"/>
    </location>
</feature>
<comment type="caution">
    <text evidence="13">The sequence shown here is derived from an EMBL/GenBank/DDBJ whole genome shotgun (WGS) entry which is preliminary data.</text>
</comment>
<organism evidence="13 14">
    <name type="scientific">Niabella pedocola</name>
    <dbReference type="NCBI Taxonomy" id="1752077"/>
    <lineage>
        <taxon>Bacteria</taxon>
        <taxon>Pseudomonadati</taxon>
        <taxon>Bacteroidota</taxon>
        <taxon>Chitinophagia</taxon>
        <taxon>Chitinophagales</taxon>
        <taxon>Chitinophagaceae</taxon>
        <taxon>Niabella</taxon>
    </lineage>
</organism>
<feature type="transmembrane region" description="Helical" evidence="11">
    <location>
        <begin position="12"/>
        <end position="29"/>
    </location>
</feature>
<feature type="transmembrane region" description="Helical" evidence="11">
    <location>
        <begin position="307"/>
        <end position="326"/>
    </location>
</feature>
<dbReference type="RefSeq" id="WP_231002766.1">
    <property type="nucleotide sequence ID" value="NZ_JAJNEC010000003.1"/>
</dbReference>
<keyword evidence="10 11" id="KW-0472">Membrane</keyword>
<feature type="transmembrane region" description="Helical" evidence="11">
    <location>
        <begin position="391"/>
        <end position="410"/>
    </location>
</feature>
<evidence type="ECO:0000259" key="12">
    <source>
        <dbReference type="PROSITE" id="PS50850"/>
    </source>
</evidence>
<keyword evidence="7" id="KW-0762">Sugar transport</keyword>
<dbReference type="Proteomes" id="UP001199816">
    <property type="component" value="Unassembled WGS sequence"/>
</dbReference>
<evidence type="ECO:0000256" key="7">
    <source>
        <dbReference type="ARBA" id="ARBA00022597"/>
    </source>
</evidence>
<keyword evidence="5" id="KW-1003">Cell membrane</keyword>
<dbReference type="CDD" id="cd17394">
    <property type="entry name" value="MFS_FucP_like"/>
    <property type="match status" value="1"/>
</dbReference>
<keyword evidence="6" id="KW-0997">Cell inner membrane</keyword>
<proteinExistence type="inferred from homology"/>
<feature type="domain" description="Major facilitator superfamily (MFS) profile" evidence="12">
    <location>
        <begin position="13"/>
        <end position="416"/>
    </location>
</feature>
<dbReference type="PROSITE" id="PS50850">
    <property type="entry name" value="MFS"/>
    <property type="match status" value="1"/>
</dbReference>
<dbReference type="PANTHER" id="PTHR43702">
    <property type="entry name" value="L-FUCOSE-PROTON SYMPORTER"/>
    <property type="match status" value="1"/>
</dbReference>
<dbReference type="SUPFAM" id="SSF103473">
    <property type="entry name" value="MFS general substrate transporter"/>
    <property type="match status" value="1"/>
</dbReference>
<keyword evidence="9 11" id="KW-1133">Transmembrane helix</keyword>
<dbReference type="InterPro" id="IPR005275">
    <property type="entry name" value="Lfuc_symporter_FucP"/>
</dbReference>
<evidence type="ECO:0000256" key="5">
    <source>
        <dbReference type="ARBA" id="ARBA00022475"/>
    </source>
</evidence>
<feature type="transmembrane region" description="Helical" evidence="11">
    <location>
        <begin position="80"/>
        <end position="98"/>
    </location>
</feature>
<gene>
    <name evidence="13" type="primary">fucP</name>
    <name evidence="13" type="ORF">LQ567_03770</name>
</gene>
<evidence type="ECO:0000256" key="10">
    <source>
        <dbReference type="ARBA" id="ARBA00023136"/>
    </source>
</evidence>
<evidence type="ECO:0000256" key="6">
    <source>
        <dbReference type="ARBA" id="ARBA00022519"/>
    </source>
</evidence>
<comment type="subcellular location">
    <subcellularLocation>
        <location evidence="2">Cell inner membrane</location>
        <topology evidence="2">Multi-pass membrane protein</topology>
    </subcellularLocation>
</comment>
<dbReference type="NCBIfam" id="TIGR01272">
    <property type="entry name" value="gluP"/>
    <property type="match status" value="1"/>
</dbReference>
<keyword evidence="14" id="KW-1185">Reference proteome</keyword>
<evidence type="ECO:0000313" key="13">
    <source>
        <dbReference type="EMBL" id="MCD2421865.1"/>
    </source>
</evidence>
<evidence type="ECO:0000256" key="2">
    <source>
        <dbReference type="ARBA" id="ARBA00004429"/>
    </source>
</evidence>
<comment type="function">
    <text evidence="1">Intake of glucose and galactose.</text>
</comment>
<evidence type="ECO:0000256" key="11">
    <source>
        <dbReference type="SAM" id="Phobius"/>
    </source>
</evidence>
<feature type="transmembrane region" description="Helical" evidence="11">
    <location>
        <begin position="104"/>
        <end position="122"/>
    </location>
</feature>
<dbReference type="InterPro" id="IPR020846">
    <property type="entry name" value="MFS_dom"/>
</dbReference>
<dbReference type="InterPro" id="IPR005964">
    <property type="entry name" value="Glc/Gal_transptr_bac"/>
</dbReference>
<dbReference type="PANTHER" id="PTHR43702:SF3">
    <property type="entry name" value="PROTEIN TSGA"/>
    <property type="match status" value="1"/>
</dbReference>
<dbReference type="InterPro" id="IPR036259">
    <property type="entry name" value="MFS_trans_sf"/>
</dbReference>